<protein>
    <submittedName>
        <fullName evidence="1">Uncharacterized protein</fullName>
    </submittedName>
</protein>
<evidence type="ECO:0000313" key="1">
    <source>
        <dbReference type="EMBL" id="SHN64626.1"/>
    </source>
</evidence>
<proteinExistence type="predicted"/>
<organism evidence="1 2">
    <name type="scientific">Butyrivibrio hungatei DSM 14810</name>
    <dbReference type="NCBI Taxonomy" id="1121132"/>
    <lineage>
        <taxon>Bacteria</taxon>
        <taxon>Bacillati</taxon>
        <taxon>Bacillota</taxon>
        <taxon>Clostridia</taxon>
        <taxon>Lachnospirales</taxon>
        <taxon>Lachnospiraceae</taxon>
        <taxon>Butyrivibrio</taxon>
    </lineage>
</organism>
<dbReference type="Proteomes" id="UP000184097">
    <property type="component" value="Unassembled WGS sequence"/>
</dbReference>
<sequence length="314" mass="35966">MSNSIMLYPSLDDELISRIRFQPKKYEFYYTDKNDDEYDLVNEPIEAASSVYIIKDEKGVWTQDNNNLCFRRKYCLRTFQCLFGENGVACTNASLGIGIQWTSLDSRQRGVIPISVFDASDTILEIEAEKKFGKAQLRGEVCFSTILYIAKAGTPTENEHHLANTEGYILGELDTFTIKLDGSGSSFPIYEISDPGQPLWYIQCNWIDPTAEKLSECVSIIFNTAHKNYSYLNREDKNFDCQLLSEIMASAITLLIEKVRLEPGYWDQIMQGEDLETGSVGHVIYYFMKTLEWDLSTPETTSLSARKHFDQRIK</sequence>
<evidence type="ECO:0000313" key="2">
    <source>
        <dbReference type="Proteomes" id="UP000184097"/>
    </source>
</evidence>
<dbReference type="AlphaFoldDB" id="A0A1M7T1L8"/>
<dbReference type="EMBL" id="FRDH01000014">
    <property type="protein sequence ID" value="SHN64626.1"/>
    <property type="molecule type" value="Genomic_DNA"/>
</dbReference>
<name>A0A1M7T1L8_9FIRM</name>
<dbReference type="RefSeq" id="WP_072705403.1">
    <property type="nucleotide sequence ID" value="NZ_FRDH01000014.1"/>
</dbReference>
<accession>A0A1M7T1L8</accession>
<reference evidence="1 2" key="1">
    <citation type="submission" date="2016-12" db="EMBL/GenBank/DDBJ databases">
        <authorList>
            <person name="Song W.-J."/>
            <person name="Kurnit D.M."/>
        </authorList>
    </citation>
    <scope>NUCLEOTIDE SEQUENCE [LARGE SCALE GENOMIC DNA]</scope>
    <source>
        <strain evidence="1 2">DSM 14810</strain>
    </source>
</reference>
<gene>
    <name evidence="1" type="ORF">SAMN02745247_02828</name>
</gene>